<keyword evidence="6 7" id="KW-0012">Acyltransferase</keyword>
<dbReference type="PANTHER" id="PTHR22883">
    <property type="entry name" value="ZINC FINGER DHHC DOMAIN CONTAINING PROTEIN"/>
    <property type="match status" value="1"/>
</dbReference>
<evidence type="ECO:0000256" key="7">
    <source>
        <dbReference type="RuleBase" id="RU079119"/>
    </source>
</evidence>
<feature type="domain" description="Palmitoyltransferase DHHC" evidence="8">
    <location>
        <begin position="23"/>
        <end position="81"/>
    </location>
</feature>
<keyword evidence="3 7" id="KW-0812">Transmembrane</keyword>
<proteinExistence type="inferred from homology"/>
<name>D8M1H6_BLAHO</name>
<evidence type="ECO:0000256" key="1">
    <source>
        <dbReference type="ARBA" id="ARBA00004141"/>
    </source>
</evidence>
<comment type="similarity">
    <text evidence="7">Belongs to the DHHC palmitoyltransferase family.</text>
</comment>
<dbReference type="PROSITE" id="PS50216">
    <property type="entry name" value="DHHC"/>
    <property type="match status" value="1"/>
</dbReference>
<dbReference type="GO" id="GO:0005783">
    <property type="term" value="C:endoplasmic reticulum"/>
    <property type="evidence" value="ECO:0007669"/>
    <property type="project" value="TreeGrafter"/>
</dbReference>
<dbReference type="OrthoDB" id="9909019at2759"/>
<comment type="catalytic activity">
    <reaction evidence="7">
        <text>L-cysteinyl-[protein] + hexadecanoyl-CoA = S-hexadecanoyl-L-cysteinyl-[protein] + CoA</text>
        <dbReference type="Rhea" id="RHEA:36683"/>
        <dbReference type="Rhea" id="RHEA-COMP:10131"/>
        <dbReference type="Rhea" id="RHEA-COMP:11032"/>
        <dbReference type="ChEBI" id="CHEBI:29950"/>
        <dbReference type="ChEBI" id="CHEBI:57287"/>
        <dbReference type="ChEBI" id="CHEBI:57379"/>
        <dbReference type="ChEBI" id="CHEBI:74151"/>
        <dbReference type="EC" id="2.3.1.225"/>
    </reaction>
</comment>
<dbReference type="InterPro" id="IPR039859">
    <property type="entry name" value="PFA4/ZDH16/20/ERF2-like"/>
</dbReference>
<gene>
    <name evidence="9" type="ORF">GSBLH_T00007053001</name>
</gene>
<keyword evidence="5 7" id="KW-0472">Membrane</keyword>
<dbReference type="GO" id="GO:0019706">
    <property type="term" value="F:protein-cysteine S-palmitoyltransferase activity"/>
    <property type="evidence" value="ECO:0007669"/>
    <property type="project" value="UniProtKB-EC"/>
</dbReference>
<evidence type="ECO:0000256" key="6">
    <source>
        <dbReference type="ARBA" id="ARBA00023315"/>
    </source>
</evidence>
<reference evidence="9" key="1">
    <citation type="submission" date="2010-02" db="EMBL/GenBank/DDBJ databases">
        <title>Sequencing and annotation of the Blastocystis hominis genome.</title>
        <authorList>
            <person name="Wincker P."/>
        </authorList>
    </citation>
    <scope>NUCLEOTIDE SEQUENCE</scope>
    <source>
        <strain evidence="9">Singapore isolate B</strain>
    </source>
</reference>
<dbReference type="InterPro" id="IPR001594">
    <property type="entry name" value="Palmitoyltrfase_DHHC"/>
</dbReference>
<sequence>MTTTLSNQGIIWRGIPAKFESQPLTICRICEVERPRGSCHCDVCQLDHHCPWMGKCIAKNNLKLFNVSVMCIFGSIFLAGFASMVL</sequence>
<dbReference type="Proteomes" id="UP000008312">
    <property type="component" value="Unassembled WGS sequence"/>
</dbReference>
<evidence type="ECO:0000313" key="10">
    <source>
        <dbReference type="Proteomes" id="UP000008312"/>
    </source>
</evidence>
<keyword evidence="2 7" id="KW-0808">Transferase</keyword>
<organism evidence="9">
    <name type="scientific">Blastocystis hominis</name>
    <dbReference type="NCBI Taxonomy" id="12968"/>
    <lineage>
        <taxon>Eukaryota</taxon>
        <taxon>Sar</taxon>
        <taxon>Stramenopiles</taxon>
        <taxon>Bigyra</taxon>
        <taxon>Opalozoa</taxon>
        <taxon>Opalinata</taxon>
        <taxon>Blastocystidae</taxon>
        <taxon>Blastocystis</taxon>
    </lineage>
</organism>
<dbReference type="GO" id="GO:0016020">
    <property type="term" value="C:membrane"/>
    <property type="evidence" value="ECO:0007669"/>
    <property type="project" value="UniProtKB-SubCell"/>
</dbReference>
<comment type="domain">
    <text evidence="7">The DHHC domain is required for palmitoyltransferase activity.</text>
</comment>
<evidence type="ECO:0000259" key="8">
    <source>
        <dbReference type="Pfam" id="PF01529"/>
    </source>
</evidence>
<evidence type="ECO:0000256" key="3">
    <source>
        <dbReference type="ARBA" id="ARBA00022692"/>
    </source>
</evidence>
<keyword evidence="10" id="KW-1185">Reference proteome</keyword>
<comment type="subcellular location">
    <subcellularLocation>
        <location evidence="1">Membrane</location>
        <topology evidence="1">Multi-pass membrane protein</topology>
    </subcellularLocation>
</comment>
<accession>D8M1H6</accession>
<evidence type="ECO:0000256" key="2">
    <source>
        <dbReference type="ARBA" id="ARBA00022679"/>
    </source>
</evidence>
<dbReference type="EMBL" id="FN668645">
    <property type="protein sequence ID" value="CBK21915.2"/>
    <property type="molecule type" value="Genomic_DNA"/>
</dbReference>
<dbReference type="GeneID" id="24923177"/>
<dbReference type="InParanoid" id="D8M1H6"/>
<dbReference type="RefSeq" id="XP_012895963.1">
    <property type="nucleotide sequence ID" value="XM_013040509.1"/>
</dbReference>
<keyword evidence="4 7" id="KW-1133">Transmembrane helix</keyword>
<protein>
    <recommendedName>
        <fullName evidence="7">Palmitoyltransferase</fullName>
        <ecNumber evidence="7">2.3.1.225</ecNumber>
    </recommendedName>
</protein>
<evidence type="ECO:0000256" key="5">
    <source>
        <dbReference type="ARBA" id="ARBA00023136"/>
    </source>
</evidence>
<dbReference type="GO" id="GO:0005794">
    <property type="term" value="C:Golgi apparatus"/>
    <property type="evidence" value="ECO:0007669"/>
    <property type="project" value="TreeGrafter"/>
</dbReference>
<evidence type="ECO:0000313" key="9">
    <source>
        <dbReference type="EMBL" id="CBK21915.2"/>
    </source>
</evidence>
<dbReference type="Pfam" id="PF01529">
    <property type="entry name" value="DHHC"/>
    <property type="match status" value="1"/>
</dbReference>
<dbReference type="AlphaFoldDB" id="D8M1H6"/>
<evidence type="ECO:0000256" key="4">
    <source>
        <dbReference type="ARBA" id="ARBA00022989"/>
    </source>
</evidence>
<comment type="caution">
    <text evidence="7">Lacks conserved residue(s) required for the propagation of feature annotation.</text>
</comment>
<dbReference type="GO" id="GO:0006612">
    <property type="term" value="P:protein targeting to membrane"/>
    <property type="evidence" value="ECO:0007669"/>
    <property type="project" value="TreeGrafter"/>
</dbReference>
<feature type="transmembrane region" description="Helical" evidence="7">
    <location>
        <begin position="64"/>
        <end position="85"/>
    </location>
</feature>
<dbReference type="EC" id="2.3.1.225" evidence="7"/>